<organism evidence="2 3">
    <name type="scientific">Clitoria ternatea</name>
    <name type="common">Butterfly pea</name>
    <dbReference type="NCBI Taxonomy" id="43366"/>
    <lineage>
        <taxon>Eukaryota</taxon>
        <taxon>Viridiplantae</taxon>
        <taxon>Streptophyta</taxon>
        <taxon>Embryophyta</taxon>
        <taxon>Tracheophyta</taxon>
        <taxon>Spermatophyta</taxon>
        <taxon>Magnoliopsida</taxon>
        <taxon>eudicotyledons</taxon>
        <taxon>Gunneridae</taxon>
        <taxon>Pentapetalae</taxon>
        <taxon>rosids</taxon>
        <taxon>fabids</taxon>
        <taxon>Fabales</taxon>
        <taxon>Fabaceae</taxon>
        <taxon>Papilionoideae</taxon>
        <taxon>50 kb inversion clade</taxon>
        <taxon>NPAAA clade</taxon>
        <taxon>indigoferoid/millettioid clade</taxon>
        <taxon>Phaseoleae</taxon>
        <taxon>Clitoria</taxon>
    </lineage>
</organism>
<evidence type="ECO:0000256" key="1">
    <source>
        <dbReference type="SAM" id="Phobius"/>
    </source>
</evidence>
<dbReference type="AlphaFoldDB" id="A0AAN9IQT0"/>
<protein>
    <submittedName>
        <fullName evidence="2">Uncharacterized protein</fullName>
    </submittedName>
</protein>
<reference evidence="2 3" key="1">
    <citation type="submission" date="2024-01" db="EMBL/GenBank/DDBJ databases">
        <title>The genomes of 5 underutilized Papilionoideae crops provide insights into root nodulation and disease resistance.</title>
        <authorList>
            <person name="Yuan L."/>
        </authorList>
    </citation>
    <scope>NUCLEOTIDE SEQUENCE [LARGE SCALE GENOMIC DNA]</scope>
    <source>
        <strain evidence="2">LY-2023</strain>
        <tissue evidence="2">Leaf</tissue>
    </source>
</reference>
<evidence type="ECO:0000313" key="3">
    <source>
        <dbReference type="Proteomes" id="UP001359559"/>
    </source>
</evidence>
<keyword evidence="3" id="KW-1185">Reference proteome</keyword>
<proteinExistence type="predicted"/>
<accession>A0AAN9IQT0</accession>
<dbReference type="Proteomes" id="UP001359559">
    <property type="component" value="Unassembled WGS sequence"/>
</dbReference>
<feature type="transmembrane region" description="Helical" evidence="1">
    <location>
        <begin position="48"/>
        <end position="67"/>
    </location>
</feature>
<keyword evidence="1" id="KW-0812">Transmembrane</keyword>
<gene>
    <name evidence="2" type="ORF">RJT34_19297</name>
</gene>
<evidence type="ECO:0000313" key="2">
    <source>
        <dbReference type="EMBL" id="KAK7284550.1"/>
    </source>
</evidence>
<name>A0AAN9IQT0_CLITE</name>
<comment type="caution">
    <text evidence="2">The sequence shown here is derived from an EMBL/GenBank/DDBJ whole genome shotgun (WGS) entry which is preliminary data.</text>
</comment>
<keyword evidence="1" id="KW-1133">Transmembrane helix</keyword>
<sequence length="102" mass="11803">MASASGSKRAWALRCTSHVYCVRLRAVGPYGFLQKALRVDHPAELSDLFYFLFFILFFYAFSFYSSFSGERVYHNDDIKAPSSDIRLRKLAGRIEPYNLSHH</sequence>
<keyword evidence="1" id="KW-0472">Membrane</keyword>
<dbReference type="EMBL" id="JAYKXN010000005">
    <property type="protein sequence ID" value="KAK7284550.1"/>
    <property type="molecule type" value="Genomic_DNA"/>
</dbReference>